<evidence type="ECO:0000313" key="2">
    <source>
        <dbReference type="Proteomes" id="UP000523955"/>
    </source>
</evidence>
<dbReference type="EMBL" id="JACKXE010000002">
    <property type="protein sequence ID" value="MBB6629826.1"/>
    <property type="molecule type" value="Genomic_DNA"/>
</dbReference>
<organism evidence="1 2">
    <name type="scientific">Nocardioides luti</name>
    <dbReference type="NCBI Taxonomy" id="2761101"/>
    <lineage>
        <taxon>Bacteria</taxon>
        <taxon>Bacillati</taxon>
        <taxon>Actinomycetota</taxon>
        <taxon>Actinomycetes</taxon>
        <taxon>Propionibacteriales</taxon>
        <taxon>Nocardioidaceae</taxon>
        <taxon>Nocardioides</taxon>
    </lineage>
</organism>
<gene>
    <name evidence="1" type="ORF">H5V45_21085</name>
</gene>
<comment type="caution">
    <text evidence="1">The sequence shown here is derived from an EMBL/GenBank/DDBJ whole genome shotgun (WGS) entry which is preliminary data.</text>
</comment>
<dbReference type="Gene3D" id="1.20.120.160">
    <property type="entry name" value="HPT domain"/>
    <property type="match status" value="1"/>
</dbReference>
<accession>A0A7X0RK66</accession>
<protein>
    <recommendedName>
        <fullName evidence="3">HPt domain-containing protein</fullName>
    </recommendedName>
</protein>
<dbReference type="InterPro" id="IPR036641">
    <property type="entry name" value="HPT_dom_sf"/>
</dbReference>
<dbReference type="RefSeq" id="WP_185255043.1">
    <property type="nucleotide sequence ID" value="NZ_JACKXE010000002.1"/>
</dbReference>
<reference evidence="1 2" key="1">
    <citation type="submission" date="2020-08" db="EMBL/GenBank/DDBJ databases">
        <authorList>
            <person name="Seo M.-J."/>
        </authorList>
    </citation>
    <scope>NUCLEOTIDE SEQUENCE [LARGE SCALE GENOMIC DNA]</scope>
    <source>
        <strain evidence="1 2">KIGAM211</strain>
    </source>
</reference>
<dbReference type="Proteomes" id="UP000523955">
    <property type="component" value="Unassembled WGS sequence"/>
</dbReference>
<name>A0A7X0RK66_9ACTN</name>
<dbReference type="AlphaFoldDB" id="A0A7X0RK66"/>
<dbReference type="GO" id="GO:0000160">
    <property type="term" value="P:phosphorelay signal transduction system"/>
    <property type="evidence" value="ECO:0007669"/>
    <property type="project" value="InterPro"/>
</dbReference>
<evidence type="ECO:0008006" key="3">
    <source>
        <dbReference type="Google" id="ProtNLM"/>
    </source>
</evidence>
<proteinExistence type="predicted"/>
<sequence>MSESTLSAVPAFDAAALVRMAIDVNDRAFTSVFATRYRQMLAGRVNRITSALLKADVDAALDATLSLKVSSVTVGTCELADLALDIEDNVRRFDVTAARTVASRLPVAAARADHALAEYLGLSA</sequence>
<evidence type="ECO:0000313" key="1">
    <source>
        <dbReference type="EMBL" id="MBB6629826.1"/>
    </source>
</evidence>
<dbReference type="SUPFAM" id="SSF47226">
    <property type="entry name" value="Histidine-containing phosphotransfer domain, HPT domain"/>
    <property type="match status" value="1"/>
</dbReference>
<keyword evidence="2" id="KW-1185">Reference proteome</keyword>